<keyword evidence="11" id="KW-1185">Reference proteome</keyword>
<organism evidence="10 11">
    <name type="scientific">Clostridium bornimense</name>
    <dbReference type="NCBI Taxonomy" id="1216932"/>
    <lineage>
        <taxon>Bacteria</taxon>
        <taxon>Bacillati</taxon>
        <taxon>Bacillota</taxon>
        <taxon>Clostridia</taxon>
        <taxon>Eubacteriales</taxon>
        <taxon>Clostridiaceae</taxon>
        <taxon>Clostridium</taxon>
    </lineage>
</organism>
<evidence type="ECO:0000313" key="11">
    <source>
        <dbReference type="Proteomes" id="UP000019426"/>
    </source>
</evidence>
<protein>
    <submittedName>
        <fullName evidence="10">Methionine import ATP-binding protein MetN</fullName>
        <ecNumber evidence="10">3.6.3.-</ecNumber>
    </submittedName>
</protein>
<dbReference type="InterPro" id="IPR027417">
    <property type="entry name" value="P-loop_NTPase"/>
</dbReference>
<dbReference type="CDD" id="cd03258">
    <property type="entry name" value="ABC_MetN_methionine_transporter"/>
    <property type="match status" value="1"/>
</dbReference>
<dbReference type="GO" id="GO:0016887">
    <property type="term" value="F:ATP hydrolysis activity"/>
    <property type="evidence" value="ECO:0007669"/>
    <property type="project" value="InterPro"/>
</dbReference>
<keyword evidence="10" id="KW-0378">Hydrolase</keyword>
<dbReference type="SUPFAM" id="SSF55021">
    <property type="entry name" value="ACT-like"/>
    <property type="match status" value="1"/>
</dbReference>
<dbReference type="RefSeq" id="WP_044036547.1">
    <property type="nucleotide sequence ID" value="NZ_HG917868.1"/>
</dbReference>
<dbReference type="InterPro" id="IPR017871">
    <property type="entry name" value="ABC_transporter-like_CS"/>
</dbReference>
<dbReference type="EC" id="3.6.3.-" evidence="10"/>
<dbReference type="EMBL" id="HG917868">
    <property type="protein sequence ID" value="CDM67898.1"/>
    <property type="molecule type" value="Genomic_DNA"/>
</dbReference>
<dbReference type="PANTHER" id="PTHR43166">
    <property type="entry name" value="AMINO ACID IMPORT ATP-BINDING PROTEIN"/>
    <property type="match status" value="1"/>
</dbReference>
<dbReference type="PATRIC" id="fig|1216932.3.peg.719"/>
<dbReference type="eggNOG" id="COG1135">
    <property type="taxonomic scope" value="Bacteria"/>
</dbReference>
<dbReference type="PROSITE" id="PS00211">
    <property type="entry name" value="ABC_TRANSPORTER_1"/>
    <property type="match status" value="1"/>
</dbReference>
<evidence type="ECO:0000256" key="6">
    <source>
        <dbReference type="ARBA" id="ARBA00022967"/>
    </source>
</evidence>
<evidence type="ECO:0000313" key="10">
    <source>
        <dbReference type="EMBL" id="CDM67898.1"/>
    </source>
</evidence>
<gene>
    <name evidence="10" type="primary">metN3</name>
    <name evidence="10" type="ORF">CM240_0733</name>
</gene>
<dbReference type="InterPro" id="IPR050086">
    <property type="entry name" value="MetN_ABC_transporter-like"/>
</dbReference>
<dbReference type="OrthoDB" id="9804199at2"/>
<dbReference type="InterPro" id="IPR003593">
    <property type="entry name" value="AAA+_ATPase"/>
</dbReference>
<evidence type="ECO:0000259" key="9">
    <source>
        <dbReference type="PROSITE" id="PS50893"/>
    </source>
</evidence>
<feature type="domain" description="ABC transporter" evidence="9">
    <location>
        <begin position="2"/>
        <end position="237"/>
    </location>
</feature>
<dbReference type="STRING" id="1216932.CM240_0733"/>
<dbReference type="Pfam" id="PF00005">
    <property type="entry name" value="ABC_tran"/>
    <property type="match status" value="1"/>
</dbReference>
<dbReference type="AlphaFoldDB" id="W6RUD2"/>
<reference evidence="10 11" key="1">
    <citation type="submission" date="2013-11" db="EMBL/GenBank/DDBJ databases">
        <title>Complete genome sequence of Clostridum sp. M2/40.</title>
        <authorList>
            <person name="Wibberg D."/>
            <person name="Puehler A."/>
            <person name="Schlueter A."/>
        </authorList>
    </citation>
    <scope>NUCLEOTIDE SEQUENCE [LARGE SCALE GENOMIC DNA]</scope>
    <source>
        <strain evidence="11">M2/40</strain>
    </source>
</reference>
<keyword evidence="2" id="KW-0813">Transport</keyword>
<dbReference type="InterPro" id="IPR003439">
    <property type="entry name" value="ABC_transporter-like_ATP-bd"/>
</dbReference>
<evidence type="ECO:0000256" key="4">
    <source>
        <dbReference type="ARBA" id="ARBA00022741"/>
    </source>
</evidence>
<dbReference type="PANTHER" id="PTHR43166:SF30">
    <property type="entry name" value="METHIONINE IMPORT ATP-BINDING PROTEIN METN"/>
    <property type="match status" value="1"/>
</dbReference>
<dbReference type="SMART" id="SM00382">
    <property type="entry name" value="AAA"/>
    <property type="match status" value="1"/>
</dbReference>
<dbReference type="GO" id="GO:0005886">
    <property type="term" value="C:plasma membrane"/>
    <property type="evidence" value="ECO:0007669"/>
    <property type="project" value="UniProtKB-ARBA"/>
</dbReference>
<evidence type="ECO:0000256" key="3">
    <source>
        <dbReference type="ARBA" id="ARBA00022475"/>
    </source>
</evidence>
<evidence type="ECO:0000256" key="2">
    <source>
        <dbReference type="ARBA" id="ARBA00022448"/>
    </source>
</evidence>
<accession>W6RUD2</accession>
<evidence type="ECO:0000256" key="5">
    <source>
        <dbReference type="ARBA" id="ARBA00022840"/>
    </source>
</evidence>
<dbReference type="GO" id="GO:0005524">
    <property type="term" value="F:ATP binding"/>
    <property type="evidence" value="ECO:0007669"/>
    <property type="project" value="UniProtKB-KW"/>
</dbReference>
<dbReference type="InterPro" id="IPR018449">
    <property type="entry name" value="NIL_domain"/>
</dbReference>
<dbReference type="SUPFAM" id="SSF52540">
    <property type="entry name" value="P-loop containing nucleoside triphosphate hydrolases"/>
    <property type="match status" value="1"/>
</dbReference>
<name>W6RUD2_9CLOT</name>
<dbReference type="FunFam" id="3.40.50.300:FF:000056">
    <property type="entry name" value="Cell division ATP-binding protein FtsE"/>
    <property type="match status" value="1"/>
</dbReference>
<dbReference type="SMART" id="SM00930">
    <property type="entry name" value="NIL"/>
    <property type="match status" value="1"/>
</dbReference>
<evidence type="ECO:0000256" key="8">
    <source>
        <dbReference type="ARBA" id="ARBA00023136"/>
    </source>
</evidence>
<sequence length="324" mass="36466">MIEIKNLTKSFGDVSVLKDINLTINKGEIYGLVGQSGAGKSTLLRCINRLETYNDGSLKVEGKEVKEFSEKEIRNFRKNLGMIFQHFSLLERKTVYENVALPMECWGYPKGKIEARVNELLKIVNLKEKKKSKPRELSGGQKQRVAIARALALEPNVLLCDEATSALDPRTTKSILKLLREINEKLGITIVVVTHQMEVVREVCNKVAILEKGEIAAEGYVEELFLHQPKALKSLLGEAEDELLPEEGTNIRIVFPKESSEGSVITSMARELDIDFSIVGGKLEKFRDDVLGALIINIDKDNINRVKNYLDSKKVVWEVITNDR</sequence>
<dbReference type="Gene3D" id="3.30.70.260">
    <property type="match status" value="1"/>
</dbReference>
<dbReference type="GO" id="GO:0006865">
    <property type="term" value="P:amino acid transport"/>
    <property type="evidence" value="ECO:0007669"/>
    <property type="project" value="UniProtKB-KW"/>
</dbReference>
<keyword evidence="3" id="KW-1003">Cell membrane</keyword>
<dbReference type="Pfam" id="PF09383">
    <property type="entry name" value="NIL"/>
    <property type="match status" value="1"/>
</dbReference>
<keyword evidence="4" id="KW-0547">Nucleotide-binding</keyword>
<dbReference type="KEGG" id="clt:CM240_0733"/>
<dbReference type="Gene3D" id="3.40.50.300">
    <property type="entry name" value="P-loop containing nucleotide triphosphate hydrolases"/>
    <property type="match status" value="1"/>
</dbReference>
<comment type="similarity">
    <text evidence="1">Belongs to the ABC transporter superfamily.</text>
</comment>
<dbReference type="Proteomes" id="UP000019426">
    <property type="component" value="Chromosome M2/40_rep1"/>
</dbReference>
<keyword evidence="6" id="KW-1278">Translocase</keyword>
<dbReference type="PROSITE" id="PS50893">
    <property type="entry name" value="ABC_TRANSPORTER_2"/>
    <property type="match status" value="1"/>
</dbReference>
<keyword evidence="7" id="KW-0029">Amino-acid transport</keyword>
<keyword evidence="8" id="KW-0472">Membrane</keyword>
<evidence type="ECO:0000256" key="7">
    <source>
        <dbReference type="ARBA" id="ARBA00022970"/>
    </source>
</evidence>
<evidence type="ECO:0000256" key="1">
    <source>
        <dbReference type="ARBA" id="ARBA00005417"/>
    </source>
</evidence>
<dbReference type="InterPro" id="IPR045865">
    <property type="entry name" value="ACT-like_dom_sf"/>
</dbReference>
<dbReference type="HOGENOM" id="CLU_000604_1_3_9"/>
<dbReference type="InterPro" id="IPR041701">
    <property type="entry name" value="MetN_ABC"/>
</dbReference>
<keyword evidence="5 10" id="KW-0067">ATP-binding</keyword>
<proteinExistence type="inferred from homology"/>